<protein>
    <submittedName>
        <fullName evidence="2">Phosphate ABC transporter substrate-binding protein</fullName>
    </submittedName>
</protein>
<feature type="signal peptide" evidence="1">
    <location>
        <begin position="1"/>
        <end position="22"/>
    </location>
</feature>
<evidence type="ECO:0000313" key="2">
    <source>
        <dbReference type="EMBL" id="MDU0112495.1"/>
    </source>
</evidence>
<keyword evidence="3" id="KW-1185">Reference proteome</keyword>
<sequence>MKLLKTKLCIAILGLASVAAQAEIAVVVHPSNASDIDSSALSRIFLGKSKSFSSGDQAVPINQEESNSATDEFNSKVLKKSGSQLKAYWSKLVFTGKGTPPKAVSNDAEVISLVSTNPNLIGYVDAASVTGDVKVIAKF</sequence>
<evidence type="ECO:0000313" key="3">
    <source>
        <dbReference type="Proteomes" id="UP001257914"/>
    </source>
</evidence>
<dbReference type="EMBL" id="JAWCUA010000003">
    <property type="protein sequence ID" value="MDU0112495.1"/>
    <property type="molecule type" value="Genomic_DNA"/>
</dbReference>
<name>A0ABU3QYL1_9GAMM</name>
<organism evidence="2 3">
    <name type="scientific">Psychrosphaera aquimarina</name>
    <dbReference type="NCBI Taxonomy" id="2044854"/>
    <lineage>
        <taxon>Bacteria</taxon>
        <taxon>Pseudomonadati</taxon>
        <taxon>Pseudomonadota</taxon>
        <taxon>Gammaproteobacteria</taxon>
        <taxon>Alteromonadales</taxon>
        <taxon>Pseudoalteromonadaceae</taxon>
        <taxon>Psychrosphaera</taxon>
    </lineage>
</organism>
<keyword evidence="1" id="KW-0732">Signal</keyword>
<dbReference type="RefSeq" id="WP_216055158.1">
    <property type="nucleotide sequence ID" value="NZ_JAWCUA010000003.1"/>
</dbReference>
<reference evidence="2 3" key="1">
    <citation type="submission" date="2023-10" db="EMBL/GenBank/DDBJ databases">
        <title>Psychrosphaera aquimaarina strain SW33 isolated from seawater.</title>
        <authorList>
            <person name="Bayburt H."/>
            <person name="Kim J.M."/>
            <person name="Choi B.J."/>
            <person name="Jeon C.O."/>
        </authorList>
    </citation>
    <scope>NUCLEOTIDE SEQUENCE [LARGE SCALE GENOMIC DNA]</scope>
    <source>
        <strain evidence="2 3">KCTC 52743</strain>
    </source>
</reference>
<comment type="caution">
    <text evidence="2">The sequence shown here is derived from an EMBL/GenBank/DDBJ whole genome shotgun (WGS) entry which is preliminary data.</text>
</comment>
<proteinExistence type="predicted"/>
<accession>A0ABU3QYL1</accession>
<gene>
    <name evidence="2" type="ORF">RT723_05655</name>
</gene>
<dbReference type="Proteomes" id="UP001257914">
    <property type="component" value="Unassembled WGS sequence"/>
</dbReference>
<feature type="chain" id="PRO_5046668023" evidence="1">
    <location>
        <begin position="23"/>
        <end position="139"/>
    </location>
</feature>
<evidence type="ECO:0000256" key="1">
    <source>
        <dbReference type="SAM" id="SignalP"/>
    </source>
</evidence>